<keyword evidence="9" id="KW-1185">Reference proteome</keyword>
<keyword evidence="3 6" id="KW-0658">Purine biosynthesis</keyword>
<feature type="domain" description="Formyl transferase N-terminal" evidence="7">
    <location>
        <begin position="2"/>
        <end position="181"/>
    </location>
</feature>
<evidence type="ECO:0000259" key="7">
    <source>
        <dbReference type="Pfam" id="PF00551"/>
    </source>
</evidence>
<reference evidence="8 9" key="1">
    <citation type="submission" date="2019-08" db="EMBL/GenBank/DDBJ databases">
        <authorList>
            <person name="Peeters C."/>
        </authorList>
    </citation>
    <scope>NUCLEOTIDE SEQUENCE [LARGE SCALE GENOMIC DNA]</scope>
    <source>
        <strain evidence="8 9">LMG 31114</strain>
    </source>
</reference>
<comment type="catalytic activity">
    <reaction evidence="5 6">
        <text>N(1)-(5-phospho-beta-D-ribosyl)glycinamide + (6R)-10-formyltetrahydrofolate = N(2)-formyl-N(1)-(5-phospho-beta-D-ribosyl)glycinamide + (6S)-5,6,7,8-tetrahydrofolate + H(+)</text>
        <dbReference type="Rhea" id="RHEA:15053"/>
        <dbReference type="ChEBI" id="CHEBI:15378"/>
        <dbReference type="ChEBI" id="CHEBI:57453"/>
        <dbReference type="ChEBI" id="CHEBI:143788"/>
        <dbReference type="ChEBI" id="CHEBI:147286"/>
        <dbReference type="ChEBI" id="CHEBI:195366"/>
        <dbReference type="EC" id="2.1.2.2"/>
    </reaction>
</comment>
<dbReference type="NCBIfam" id="TIGR00639">
    <property type="entry name" value="PurN"/>
    <property type="match status" value="1"/>
</dbReference>
<dbReference type="PANTHER" id="PTHR43369:SF2">
    <property type="entry name" value="PHOSPHORIBOSYLGLYCINAMIDE FORMYLTRANSFERASE"/>
    <property type="match status" value="1"/>
</dbReference>
<dbReference type="AlphaFoldDB" id="A0A5E4WJT5"/>
<feature type="site" description="Raises pKa of active site His" evidence="6">
    <location>
        <position position="144"/>
    </location>
</feature>
<dbReference type="GO" id="GO:0004644">
    <property type="term" value="F:phosphoribosylglycinamide formyltransferase activity"/>
    <property type="evidence" value="ECO:0007669"/>
    <property type="project" value="UniProtKB-UniRule"/>
</dbReference>
<organism evidence="8 9">
    <name type="scientific">Pandoraea pneumonica</name>
    <dbReference type="NCBI Taxonomy" id="2508299"/>
    <lineage>
        <taxon>Bacteria</taxon>
        <taxon>Pseudomonadati</taxon>
        <taxon>Pseudomonadota</taxon>
        <taxon>Betaproteobacteria</taxon>
        <taxon>Burkholderiales</taxon>
        <taxon>Burkholderiaceae</taxon>
        <taxon>Pandoraea</taxon>
    </lineage>
</organism>
<dbReference type="GeneID" id="300405323"/>
<dbReference type="PROSITE" id="PS00373">
    <property type="entry name" value="GART"/>
    <property type="match status" value="1"/>
</dbReference>
<comment type="function">
    <text evidence="6">Catalyzes the transfer of a formyl group from 10-formyltetrahydrofolate to 5-phospho-ribosyl-glycinamide (GAR), producing 5-phospho-ribosyl-N-formylglycinamide (FGAR) and tetrahydrofolate.</text>
</comment>
<dbReference type="OrthoDB" id="9806170at2"/>
<dbReference type="EC" id="2.1.2.2" evidence="6"/>
<dbReference type="InterPro" id="IPR036477">
    <property type="entry name" value="Formyl_transf_N_sf"/>
</dbReference>
<proteinExistence type="inferred from homology"/>
<evidence type="ECO:0000256" key="4">
    <source>
        <dbReference type="ARBA" id="ARBA00038440"/>
    </source>
</evidence>
<dbReference type="HAMAP" id="MF_01930">
    <property type="entry name" value="PurN"/>
    <property type="match status" value="1"/>
</dbReference>
<dbReference type="Gene3D" id="3.40.50.170">
    <property type="entry name" value="Formyl transferase, N-terminal domain"/>
    <property type="match status" value="1"/>
</dbReference>
<feature type="binding site" evidence="6">
    <location>
        <position position="106"/>
    </location>
    <ligand>
        <name>(6R)-10-formyltetrahydrofolate</name>
        <dbReference type="ChEBI" id="CHEBI:195366"/>
    </ligand>
</feature>
<gene>
    <name evidence="6" type="primary">purN</name>
    <name evidence="8" type="ORF">PPN31114_03310</name>
</gene>
<comment type="pathway">
    <text evidence="1 6">Purine metabolism; IMP biosynthesis via de novo pathway; N(2)-formyl-N(1)-(5-phospho-D-ribosyl)glycinamide from N(1)-(5-phospho-D-ribosyl)glycinamide (10-formyl THF route): step 1/1.</text>
</comment>
<dbReference type="GO" id="GO:0006189">
    <property type="term" value="P:'de novo' IMP biosynthetic process"/>
    <property type="evidence" value="ECO:0007669"/>
    <property type="project" value="UniProtKB-UniRule"/>
</dbReference>
<dbReference type="SUPFAM" id="SSF53328">
    <property type="entry name" value="Formyltransferase"/>
    <property type="match status" value="1"/>
</dbReference>
<dbReference type="Pfam" id="PF00551">
    <property type="entry name" value="Formyl_trans_N"/>
    <property type="match status" value="1"/>
</dbReference>
<dbReference type="InterPro" id="IPR002376">
    <property type="entry name" value="Formyl_transf_N"/>
</dbReference>
<evidence type="ECO:0000256" key="1">
    <source>
        <dbReference type="ARBA" id="ARBA00005054"/>
    </source>
</evidence>
<evidence type="ECO:0000313" key="9">
    <source>
        <dbReference type="Proteomes" id="UP000366945"/>
    </source>
</evidence>
<evidence type="ECO:0000313" key="8">
    <source>
        <dbReference type="EMBL" id="VVE24393.1"/>
    </source>
</evidence>
<protein>
    <recommendedName>
        <fullName evidence="6">Phosphoribosylglycinamide formyltransferase</fullName>
        <ecNumber evidence="6">2.1.2.2</ecNumber>
    </recommendedName>
    <alternativeName>
        <fullName evidence="6">5'-phosphoribosylglycinamide transformylase</fullName>
    </alternativeName>
    <alternativeName>
        <fullName evidence="6">GAR transformylase</fullName>
        <shortName evidence="6">GART</shortName>
    </alternativeName>
</protein>
<dbReference type="InterPro" id="IPR001555">
    <property type="entry name" value="GART_AS"/>
</dbReference>
<evidence type="ECO:0000256" key="2">
    <source>
        <dbReference type="ARBA" id="ARBA00022679"/>
    </source>
</evidence>
<dbReference type="CDD" id="cd08645">
    <property type="entry name" value="FMT_core_GART"/>
    <property type="match status" value="1"/>
</dbReference>
<dbReference type="RefSeq" id="WP_150680592.1">
    <property type="nucleotide sequence ID" value="NZ_CABPSK010000003.1"/>
</dbReference>
<sequence length="216" mass="23364">MKNIVILISGRGSNMEAIVRACTAEGWPARVAAVIANRDEAEGLVFAREHGIATAVVPSRGKTREAFDAELAAEIDRHQPDLVVLAGFMRILTPEFTERYAGRLVNIHPSLLPAFPGLQTHARALEAGCKIVGATVHFVTAELDHGPFVLQAAVPVKAGDTPEALAERILPLEHIIYPRAVRWFVEDRLIVADGRVTVTPAADGTPDPQWLFGENA</sequence>
<dbReference type="UniPathway" id="UPA00074">
    <property type="reaction ID" value="UER00126"/>
</dbReference>
<comment type="similarity">
    <text evidence="4 6">Belongs to the GART family.</text>
</comment>
<evidence type="ECO:0000256" key="5">
    <source>
        <dbReference type="ARBA" id="ARBA00047664"/>
    </source>
</evidence>
<dbReference type="Proteomes" id="UP000366945">
    <property type="component" value="Unassembled WGS sequence"/>
</dbReference>
<name>A0A5E4WJT5_9BURK</name>
<keyword evidence="2 6" id="KW-0808">Transferase</keyword>
<feature type="binding site" evidence="6">
    <location>
        <begin position="89"/>
        <end position="92"/>
    </location>
    <ligand>
        <name>(6R)-10-formyltetrahydrofolate</name>
        <dbReference type="ChEBI" id="CHEBI:195366"/>
    </ligand>
</feature>
<feature type="binding site" evidence="6">
    <location>
        <begin position="12"/>
        <end position="14"/>
    </location>
    <ligand>
        <name>N(1)-(5-phospho-beta-D-ribosyl)glycinamide</name>
        <dbReference type="ChEBI" id="CHEBI:143788"/>
    </ligand>
</feature>
<evidence type="ECO:0000256" key="3">
    <source>
        <dbReference type="ARBA" id="ARBA00022755"/>
    </source>
</evidence>
<feature type="binding site" evidence="6">
    <location>
        <position position="64"/>
    </location>
    <ligand>
        <name>(6R)-10-formyltetrahydrofolate</name>
        <dbReference type="ChEBI" id="CHEBI:195366"/>
    </ligand>
</feature>
<dbReference type="EMBL" id="CABPSK010000003">
    <property type="protein sequence ID" value="VVE24393.1"/>
    <property type="molecule type" value="Genomic_DNA"/>
</dbReference>
<accession>A0A5E4WJT5</accession>
<dbReference type="InterPro" id="IPR004607">
    <property type="entry name" value="GART"/>
</dbReference>
<feature type="active site" description="Proton donor" evidence="6">
    <location>
        <position position="108"/>
    </location>
</feature>
<evidence type="ECO:0000256" key="6">
    <source>
        <dbReference type="HAMAP-Rule" id="MF_01930"/>
    </source>
</evidence>
<dbReference type="GO" id="GO:0005829">
    <property type="term" value="C:cytosol"/>
    <property type="evidence" value="ECO:0007669"/>
    <property type="project" value="TreeGrafter"/>
</dbReference>
<dbReference type="PANTHER" id="PTHR43369">
    <property type="entry name" value="PHOSPHORIBOSYLGLYCINAMIDE FORMYLTRANSFERASE"/>
    <property type="match status" value="1"/>
</dbReference>